<sequence>MLRTFSTEWTKKGAARDGPGHDEAARTMRRTACEPAANGL</sequence>
<name>A0A7U9HGA3_STRLI</name>
<evidence type="ECO:0000313" key="3">
    <source>
        <dbReference type="Proteomes" id="UP000014062"/>
    </source>
</evidence>
<dbReference type="Proteomes" id="UP000014062">
    <property type="component" value="Chromosome"/>
</dbReference>
<feature type="region of interest" description="Disordered" evidence="1">
    <location>
        <begin position="1"/>
        <end position="24"/>
    </location>
</feature>
<dbReference type="AlphaFoldDB" id="A0A7U9HGA3"/>
<protein>
    <submittedName>
        <fullName evidence="2">Uncharacterized protein</fullName>
    </submittedName>
</protein>
<organism evidence="2 3">
    <name type="scientific">Streptomyces lividans 1326</name>
    <dbReference type="NCBI Taxonomy" id="1200984"/>
    <lineage>
        <taxon>Bacteria</taxon>
        <taxon>Bacillati</taxon>
        <taxon>Actinomycetota</taxon>
        <taxon>Actinomycetes</taxon>
        <taxon>Kitasatosporales</taxon>
        <taxon>Streptomycetaceae</taxon>
        <taxon>Streptomyces</taxon>
    </lineage>
</organism>
<feature type="compositionally biased region" description="Basic and acidic residues" evidence="1">
    <location>
        <begin position="9"/>
        <end position="24"/>
    </location>
</feature>
<proteinExistence type="predicted"/>
<gene>
    <name evidence="2" type="ORF">SLI_6921</name>
</gene>
<dbReference type="EMBL" id="CM001889">
    <property type="protein sequence ID" value="EOY51626.1"/>
    <property type="molecule type" value="Genomic_DNA"/>
</dbReference>
<evidence type="ECO:0000313" key="2">
    <source>
        <dbReference type="EMBL" id="EOY51626.1"/>
    </source>
</evidence>
<evidence type="ECO:0000256" key="1">
    <source>
        <dbReference type="SAM" id="MobiDB-lite"/>
    </source>
</evidence>
<reference evidence="3" key="1">
    <citation type="journal article" date="2013" name="Genome Biol. Evol.">
        <title>The genome sequence of Streptomyces lividans 66 reveals a novel tRNA-dependent peptide biosynthetic system within a metal-related genomic island.</title>
        <authorList>
            <person name="Cruz-Morales P."/>
            <person name="Vijgenboom E."/>
            <person name="Iruegas-Bocardo F."/>
            <person name="Girard G."/>
            <person name="Yanez-Guerra L.A."/>
            <person name="Ramos-Aboites H.E."/>
            <person name="Pernodet J.L."/>
            <person name="Anne J."/>
            <person name="van Wezel G.P."/>
            <person name="Barona-Gomez F."/>
        </authorList>
    </citation>
    <scope>NUCLEOTIDE SEQUENCE [LARGE SCALE GENOMIC DNA]</scope>
    <source>
        <strain evidence="3">1326</strain>
    </source>
</reference>
<accession>A0A7U9HGA3</accession>